<dbReference type="AlphaFoldDB" id="A0A4S1CGI7"/>
<name>A0A4S1CGI7_9BACT</name>
<dbReference type="CDD" id="cd06127">
    <property type="entry name" value="DEDDh"/>
    <property type="match status" value="1"/>
</dbReference>
<dbReference type="EMBL" id="SRSC01000002">
    <property type="protein sequence ID" value="TGU72698.1"/>
    <property type="molecule type" value="Genomic_DNA"/>
</dbReference>
<sequence length="314" mass="35336">MAKTPQKKRVVEMNPLEIEIAIASLHSTGDYQVLRRLNLARDARLGRPGPEHSRVALCLDTETTGLDFRRDRIIELGVVAFEYDAETGEIYRITDRYSGFEDPGFPIPPEVQEITGISDEMVRGQAFDDAFMNALAAKADLVIAHNAAFDRKFVESRYPAYAKLPWACTVSQIDWGSERLSSRTLEFLLFKTGSLTINAHRALDDAEGVLGLLLERLPVTGASIFMTLLKRAHEITSRIFAVSAPFDKKDVLKERGYRWSDGSQGGNKAWWRDVPADEEHEELAYLAREIYPRGNTSAVQVVRCDALARFSIRE</sequence>
<accession>A0A4S1CGI7</accession>
<evidence type="ECO:0000256" key="2">
    <source>
        <dbReference type="ARBA" id="ARBA00026073"/>
    </source>
</evidence>
<dbReference type="FunFam" id="3.30.420.10:FF:000045">
    <property type="entry name" value="3'-5' exonuclease DinG"/>
    <property type="match status" value="1"/>
</dbReference>
<dbReference type="GO" id="GO:0005829">
    <property type="term" value="C:cytosol"/>
    <property type="evidence" value="ECO:0007669"/>
    <property type="project" value="TreeGrafter"/>
</dbReference>
<dbReference type="SUPFAM" id="SSF53098">
    <property type="entry name" value="Ribonuclease H-like"/>
    <property type="match status" value="1"/>
</dbReference>
<reference evidence="4 5" key="1">
    <citation type="submission" date="2019-04" db="EMBL/GenBank/DDBJ databases">
        <title>Geobacter oryzae sp. nov., ferric-reducing bacteria isolated from paddy soil.</title>
        <authorList>
            <person name="Xu Z."/>
            <person name="Masuda Y."/>
            <person name="Itoh H."/>
            <person name="Senoo K."/>
        </authorList>
    </citation>
    <scope>NUCLEOTIDE SEQUENCE [LARGE SCALE GENOMIC DNA]</scope>
    <source>
        <strain evidence="4 5">Red111</strain>
    </source>
</reference>
<protein>
    <submittedName>
        <fullName evidence="4">DNA polymerase III subunit epsilon</fullName>
    </submittedName>
</protein>
<keyword evidence="5" id="KW-1185">Reference proteome</keyword>
<proteinExistence type="predicted"/>
<dbReference type="GO" id="GO:0008408">
    <property type="term" value="F:3'-5' exonuclease activity"/>
    <property type="evidence" value="ECO:0007669"/>
    <property type="project" value="TreeGrafter"/>
</dbReference>
<dbReference type="PANTHER" id="PTHR30231:SF37">
    <property type="entry name" value="EXODEOXYRIBONUCLEASE 10"/>
    <property type="match status" value="1"/>
</dbReference>
<evidence type="ECO:0000259" key="3">
    <source>
        <dbReference type="SMART" id="SM00479"/>
    </source>
</evidence>
<dbReference type="SMART" id="SM00479">
    <property type="entry name" value="EXOIII"/>
    <property type="match status" value="1"/>
</dbReference>
<evidence type="ECO:0000313" key="5">
    <source>
        <dbReference type="Proteomes" id="UP000306416"/>
    </source>
</evidence>
<organism evidence="4 5">
    <name type="scientific">Geomonas terrae</name>
    <dbReference type="NCBI Taxonomy" id="2562681"/>
    <lineage>
        <taxon>Bacteria</taxon>
        <taxon>Pseudomonadati</taxon>
        <taxon>Thermodesulfobacteriota</taxon>
        <taxon>Desulfuromonadia</taxon>
        <taxon>Geobacterales</taxon>
        <taxon>Geobacteraceae</taxon>
        <taxon>Geomonas</taxon>
    </lineage>
</organism>
<dbReference type="InterPro" id="IPR013520">
    <property type="entry name" value="Ribonucl_H"/>
</dbReference>
<comment type="function">
    <text evidence="1">DNA polymerase III is a complex, multichain enzyme responsible for most of the replicative synthesis in bacteria. The epsilon subunit contain the editing function and is a proofreading 3'-5' exonuclease.</text>
</comment>
<dbReference type="RefSeq" id="WP_135870173.1">
    <property type="nucleotide sequence ID" value="NZ_SRSC01000002.1"/>
</dbReference>
<dbReference type="Gene3D" id="3.30.420.10">
    <property type="entry name" value="Ribonuclease H-like superfamily/Ribonuclease H"/>
    <property type="match status" value="1"/>
</dbReference>
<dbReference type="NCBIfam" id="NF006615">
    <property type="entry name" value="PRK09182.1"/>
    <property type="match status" value="1"/>
</dbReference>
<feature type="domain" description="Exonuclease" evidence="3">
    <location>
        <begin position="55"/>
        <end position="222"/>
    </location>
</feature>
<gene>
    <name evidence="4" type="ORF">E4633_10405</name>
</gene>
<comment type="caution">
    <text evidence="4">The sequence shown here is derived from an EMBL/GenBank/DDBJ whole genome shotgun (WGS) entry which is preliminary data.</text>
</comment>
<dbReference type="InterPro" id="IPR012337">
    <property type="entry name" value="RNaseH-like_sf"/>
</dbReference>
<comment type="subunit">
    <text evidence="2">DNA polymerase III contains a core (composed of alpha, epsilon and theta chains) that associates with a tau subunit. This core dimerizes to form the POLIII' complex. PolIII' associates with the gamma complex (composed of gamma, delta, delta', psi and chi chains) and with the beta chain to form the complete DNA polymerase III complex.</text>
</comment>
<dbReference type="GO" id="GO:0003676">
    <property type="term" value="F:nucleic acid binding"/>
    <property type="evidence" value="ECO:0007669"/>
    <property type="project" value="InterPro"/>
</dbReference>
<dbReference type="GO" id="GO:0045004">
    <property type="term" value="P:DNA replication proofreading"/>
    <property type="evidence" value="ECO:0007669"/>
    <property type="project" value="TreeGrafter"/>
</dbReference>
<evidence type="ECO:0000256" key="1">
    <source>
        <dbReference type="ARBA" id="ARBA00025483"/>
    </source>
</evidence>
<dbReference type="PANTHER" id="PTHR30231">
    <property type="entry name" value="DNA POLYMERASE III SUBUNIT EPSILON"/>
    <property type="match status" value="1"/>
</dbReference>
<evidence type="ECO:0000313" key="4">
    <source>
        <dbReference type="EMBL" id="TGU72698.1"/>
    </source>
</evidence>
<dbReference type="Pfam" id="PF00929">
    <property type="entry name" value="RNase_T"/>
    <property type="match status" value="1"/>
</dbReference>
<dbReference type="Proteomes" id="UP000306416">
    <property type="component" value="Unassembled WGS sequence"/>
</dbReference>
<dbReference type="InterPro" id="IPR036397">
    <property type="entry name" value="RNaseH_sf"/>
</dbReference>